<keyword evidence="1" id="KW-0479">Metal-binding</keyword>
<evidence type="ECO:0000256" key="2">
    <source>
        <dbReference type="ARBA" id="ARBA00022771"/>
    </source>
</evidence>
<evidence type="ECO:0000256" key="6">
    <source>
        <dbReference type="SAM" id="MobiDB-lite"/>
    </source>
</evidence>
<evidence type="ECO:0000256" key="5">
    <source>
        <dbReference type="PROSITE-ProRule" id="PRU00309"/>
    </source>
</evidence>
<keyword evidence="3" id="KW-0862">Zinc</keyword>
<dbReference type="Ensembl" id="ENSCCRT00000171616.1">
    <property type="protein sequence ID" value="ENSCCRP00000111426.1"/>
    <property type="gene ID" value="ENSCCRG00000082262.1"/>
</dbReference>
<reference evidence="8" key="2">
    <citation type="submission" date="2025-09" db="UniProtKB">
        <authorList>
            <consortium name="Ensembl"/>
        </authorList>
    </citation>
    <scope>IDENTIFICATION</scope>
</reference>
<proteinExistence type="predicted"/>
<dbReference type="SUPFAM" id="SSF57716">
    <property type="entry name" value="Glucocorticoid receptor-like (DNA-binding domain)"/>
    <property type="match status" value="1"/>
</dbReference>
<dbReference type="GO" id="GO:0008270">
    <property type="term" value="F:zinc ion binding"/>
    <property type="evidence" value="ECO:0007669"/>
    <property type="project" value="UniProtKB-KW"/>
</dbReference>
<evidence type="ECO:0000259" key="7">
    <source>
        <dbReference type="PROSITE" id="PS50950"/>
    </source>
</evidence>
<evidence type="ECO:0000256" key="3">
    <source>
        <dbReference type="ARBA" id="ARBA00022833"/>
    </source>
</evidence>
<evidence type="ECO:0000313" key="8">
    <source>
        <dbReference type="Ensembl" id="ENSCCRP00000111426.1"/>
    </source>
</evidence>
<dbReference type="Pfam" id="PF05485">
    <property type="entry name" value="THAP"/>
    <property type="match status" value="1"/>
</dbReference>
<keyword evidence="4 5" id="KW-0238">DNA-binding</keyword>
<dbReference type="GeneTree" id="ENSGT00940000163969"/>
<dbReference type="PANTHER" id="PTHR31751">
    <property type="entry name" value="SI:CH211-108C17.2-RELATED-RELATED"/>
    <property type="match status" value="1"/>
</dbReference>
<dbReference type="AlphaFoldDB" id="A0A9J7XXR9"/>
<evidence type="ECO:0000313" key="9">
    <source>
        <dbReference type="Proteomes" id="UP001108240"/>
    </source>
</evidence>
<evidence type="ECO:0000256" key="1">
    <source>
        <dbReference type="ARBA" id="ARBA00022723"/>
    </source>
</evidence>
<dbReference type="InterPro" id="IPR006612">
    <property type="entry name" value="THAP_Znf"/>
</dbReference>
<feature type="region of interest" description="Disordered" evidence="6">
    <location>
        <begin position="160"/>
        <end position="179"/>
    </location>
</feature>
<dbReference type="OMA" id="CEVQHIR"/>
<dbReference type="PROSITE" id="PS50950">
    <property type="entry name" value="ZF_THAP"/>
    <property type="match status" value="1"/>
</dbReference>
<dbReference type="GO" id="GO:0003677">
    <property type="term" value="F:DNA binding"/>
    <property type="evidence" value="ECO:0007669"/>
    <property type="project" value="UniProtKB-UniRule"/>
</dbReference>
<sequence length="699" mass="78750">MVRRCSVAGCNSTAGLHSFPADLKIRRQWLHALGLEDREFPPRAGVCKLHFTRDCFSNAMEVEMGFSTQLALKRDAVPYAAPPARTPPPQRRLAPTMTREIGCQTEPVSSMYAGVQVNMKPMRRSKATQSRVANGTCDTGTPMEPFTECPGATSTPVKRKRCEVSTDDSSYHQDGSESSMNCTRVSNEVLHHKVTKYIVYEDKLLELFRRCPVCTRSVVVSQTIIGTLLRVKQHCAYCEYSSDWSSQPMVNNIPAGNLQLCAAVLFTGSSFCQISKFLDAFKIQGISESCFNKHQAKLLIPTINWQWKIDQDDAIENAIANGAVTLGGDMRADSPGHSAKYGSYTMMDLKANRVIDIQLVQVNNYTIKTFCYVNYYILCIDLSICLCLQSNEVGNHQQMEMEGFERSLSLLEERGVVVQSLVTDRHTGVQKFMREQKKDISHFFDLWHMGKGLGKKMDVLSKGKGLQDVGLWRKSVVNHLYWSATTSTTGEEIVAKWSSVANHIQNIHSHENTLFPSCLHEPLVGDQTRHWLKPSTAACEKFTAILLSPRLLKDLHKISPEYHTSGIECFHSLILKFSPKNTVFSFKEMLCRLQLAAMHYNENAGRSQASTADGDLRYSIVFPKFKHGEFMVRALKSNPTTGYIDKLMELLFHHVVEEPQPYLDFSGQMAVPEKLCAQFIRPDKEEAVSRHGSRIFKIT</sequence>
<keyword evidence="2 5" id="KW-0863">Zinc-finger</keyword>
<organism evidence="8 9">
    <name type="scientific">Cyprinus carpio carpio</name>
    <dbReference type="NCBI Taxonomy" id="630221"/>
    <lineage>
        <taxon>Eukaryota</taxon>
        <taxon>Metazoa</taxon>
        <taxon>Chordata</taxon>
        <taxon>Craniata</taxon>
        <taxon>Vertebrata</taxon>
        <taxon>Euteleostomi</taxon>
        <taxon>Actinopterygii</taxon>
        <taxon>Neopterygii</taxon>
        <taxon>Teleostei</taxon>
        <taxon>Ostariophysi</taxon>
        <taxon>Cypriniformes</taxon>
        <taxon>Cyprinidae</taxon>
        <taxon>Cyprininae</taxon>
        <taxon>Cyprinus</taxon>
    </lineage>
</organism>
<accession>A0A9J7XXR9</accession>
<keyword evidence="9" id="KW-1185">Reference proteome</keyword>
<protein>
    <recommendedName>
        <fullName evidence="7">THAP-type domain-containing protein</fullName>
    </recommendedName>
</protein>
<dbReference type="PANTHER" id="PTHR31751:SF44">
    <property type="entry name" value="SI:CH211-211K8.4-RELATED"/>
    <property type="match status" value="1"/>
</dbReference>
<reference evidence="8" key="1">
    <citation type="submission" date="2025-08" db="UniProtKB">
        <authorList>
            <consortium name="Ensembl"/>
        </authorList>
    </citation>
    <scope>IDENTIFICATION</scope>
</reference>
<evidence type="ECO:0000256" key="4">
    <source>
        <dbReference type="ARBA" id="ARBA00023125"/>
    </source>
</evidence>
<dbReference type="SMART" id="SM00980">
    <property type="entry name" value="THAP"/>
    <property type="match status" value="1"/>
</dbReference>
<dbReference type="SMART" id="SM00692">
    <property type="entry name" value="DM3"/>
    <property type="match status" value="1"/>
</dbReference>
<name>A0A9J7XXR9_CYPCA</name>
<dbReference type="Proteomes" id="UP001108240">
    <property type="component" value="Unplaced"/>
</dbReference>
<feature type="domain" description="THAP-type" evidence="7">
    <location>
        <begin position="1"/>
        <end position="81"/>
    </location>
</feature>